<reference evidence="3 4" key="1">
    <citation type="submission" date="2022-04" db="EMBL/GenBank/DDBJ databases">
        <title>Genome sequence of soybean root-associated Caulobacter segnis RL271.</title>
        <authorList>
            <person name="Longley R."/>
            <person name="Bonito G."/>
            <person name="Trigodet F."/>
            <person name="Crosson S."/>
            <person name="Fiebig A."/>
        </authorList>
    </citation>
    <scope>NUCLEOTIDE SEQUENCE [LARGE SCALE GENOMIC DNA]</scope>
    <source>
        <strain evidence="3 4">RL271</strain>
    </source>
</reference>
<dbReference type="InterPro" id="IPR008457">
    <property type="entry name" value="Cu-R_CopD_dom"/>
</dbReference>
<organism evidence="3 4">
    <name type="scientific">Caulobacter segnis</name>
    <dbReference type="NCBI Taxonomy" id="88688"/>
    <lineage>
        <taxon>Bacteria</taxon>
        <taxon>Pseudomonadati</taxon>
        <taxon>Pseudomonadota</taxon>
        <taxon>Alphaproteobacteria</taxon>
        <taxon>Caulobacterales</taxon>
        <taxon>Caulobacteraceae</taxon>
        <taxon>Caulobacter</taxon>
    </lineage>
</organism>
<protein>
    <submittedName>
        <fullName evidence="3">CopD family protein</fullName>
    </submittedName>
</protein>
<feature type="transmembrane region" description="Helical" evidence="1">
    <location>
        <begin position="108"/>
        <end position="131"/>
    </location>
</feature>
<gene>
    <name evidence="3" type="ORF">MZV50_07925</name>
</gene>
<proteinExistence type="predicted"/>
<name>A0ABY4ZXI9_9CAUL</name>
<evidence type="ECO:0000313" key="3">
    <source>
        <dbReference type="EMBL" id="USQ97455.1"/>
    </source>
</evidence>
<dbReference type="EMBL" id="CP096040">
    <property type="protein sequence ID" value="USQ97455.1"/>
    <property type="molecule type" value="Genomic_DNA"/>
</dbReference>
<keyword evidence="4" id="KW-1185">Reference proteome</keyword>
<evidence type="ECO:0000259" key="2">
    <source>
        <dbReference type="Pfam" id="PF05425"/>
    </source>
</evidence>
<dbReference type="Pfam" id="PF05425">
    <property type="entry name" value="CopD"/>
    <property type="match status" value="1"/>
</dbReference>
<keyword evidence="1" id="KW-0472">Membrane</keyword>
<sequence>MRQDNERPSAPGHTAPQEVAMVQELALVRAAHVLGVVIWIGGVVFVTTVLLPALAADHAPARRLQVFQRLEGRFAWVARACVAVVGVTGFWMVRRLELWPRFSDPTAWWLHAMVGVWMVFALILFVAEPLVLHRRMAQGRDPARTFRRLTLMHWALLAASLAAVFGAVAGAHGL</sequence>
<keyword evidence="1" id="KW-0812">Transmembrane</keyword>
<evidence type="ECO:0000313" key="4">
    <source>
        <dbReference type="Proteomes" id="UP001057520"/>
    </source>
</evidence>
<feature type="transmembrane region" description="Helical" evidence="1">
    <location>
        <begin position="30"/>
        <end position="54"/>
    </location>
</feature>
<evidence type="ECO:0000256" key="1">
    <source>
        <dbReference type="SAM" id="Phobius"/>
    </source>
</evidence>
<feature type="domain" description="Copper resistance protein D" evidence="2">
    <location>
        <begin position="70"/>
        <end position="164"/>
    </location>
</feature>
<accession>A0ABY4ZXI9</accession>
<dbReference type="Proteomes" id="UP001057520">
    <property type="component" value="Chromosome"/>
</dbReference>
<feature type="transmembrane region" description="Helical" evidence="1">
    <location>
        <begin position="151"/>
        <end position="171"/>
    </location>
</feature>
<keyword evidence="1" id="KW-1133">Transmembrane helix</keyword>
<feature type="transmembrane region" description="Helical" evidence="1">
    <location>
        <begin position="74"/>
        <end position="93"/>
    </location>
</feature>